<keyword evidence="1" id="KW-0472">Membrane</keyword>
<name>A0A0Z8ECJ6_STRSU</name>
<sequence>MMEAQDNFKSKPTNIAYLNNATAKTKPSLPRFDDIIESRKQQEDSIMPQETYTKSEIDLKFEKLNSDVQHGFEKVDMIVDNLRQEMRDGFEKVDIKFDQVNQKLDYSINHILSETRNLLLEQQVKEKAEREQERKATNRWLVGIAISLAGLIISIIVNFFLKK</sequence>
<dbReference type="AlphaFoldDB" id="A0A0Z8ECJ6"/>
<dbReference type="Proteomes" id="UP000072618">
    <property type="component" value="Unassembled WGS sequence"/>
</dbReference>
<reference evidence="2 3" key="1">
    <citation type="submission" date="2016-02" db="EMBL/GenBank/DDBJ databases">
        <authorList>
            <consortium name="Pathogen Informatics"/>
        </authorList>
    </citation>
    <scope>NUCLEOTIDE SEQUENCE [LARGE SCALE GENOMIC DNA]</scope>
    <source>
        <strain evidence="2 3">LSS32</strain>
    </source>
</reference>
<gene>
    <name evidence="2" type="ORF">ERS132394_00610</name>
</gene>
<dbReference type="RefSeq" id="WP_044672157.1">
    <property type="nucleotide sequence ID" value="NZ_CEEO01000019.1"/>
</dbReference>
<proteinExistence type="predicted"/>
<dbReference type="EMBL" id="FIGJ01000006">
    <property type="protein sequence ID" value="CYU46592.1"/>
    <property type="molecule type" value="Genomic_DNA"/>
</dbReference>
<evidence type="ECO:0000313" key="2">
    <source>
        <dbReference type="EMBL" id="CYU46592.1"/>
    </source>
</evidence>
<keyword evidence="1" id="KW-0812">Transmembrane</keyword>
<evidence type="ECO:0000256" key="1">
    <source>
        <dbReference type="SAM" id="Phobius"/>
    </source>
</evidence>
<keyword evidence="1" id="KW-1133">Transmembrane helix</keyword>
<organism evidence="2 3">
    <name type="scientific">Streptococcus suis</name>
    <dbReference type="NCBI Taxonomy" id="1307"/>
    <lineage>
        <taxon>Bacteria</taxon>
        <taxon>Bacillati</taxon>
        <taxon>Bacillota</taxon>
        <taxon>Bacilli</taxon>
        <taxon>Lactobacillales</taxon>
        <taxon>Streptococcaceae</taxon>
        <taxon>Streptococcus</taxon>
    </lineage>
</organism>
<evidence type="ECO:0000313" key="3">
    <source>
        <dbReference type="Proteomes" id="UP000072618"/>
    </source>
</evidence>
<feature type="transmembrane region" description="Helical" evidence="1">
    <location>
        <begin position="140"/>
        <end position="161"/>
    </location>
</feature>
<accession>A0A0Z8ECJ6</accession>
<protein>
    <submittedName>
        <fullName evidence="2">Uncharacterized protein</fullName>
    </submittedName>
</protein>